<protein>
    <submittedName>
        <fullName evidence="1">Uncharacterized protein</fullName>
    </submittedName>
</protein>
<organism evidence="1 2">
    <name type="scientific">Verticillium longisporum</name>
    <name type="common">Verticillium dahliae var. longisporum</name>
    <dbReference type="NCBI Taxonomy" id="100787"/>
    <lineage>
        <taxon>Eukaryota</taxon>
        <taxon>Fungi</taxon>
        <taxon>Dikarya</taxon>
        <taxon>Ascomycota</taxon>
        <taxon>Pezizomycotina</taxon>
        <taxon>Sordariomycetes</taxon>
        <taxon>Hypocreomycetidae</taxon>
        <taxon>Glomerellales</taxon>
        <taxon>Plectosphaerellaceae</taxon>
        <taxon>Verticillium</taxon>
    </lineage>
</organism>
<sequence length="17" mass="1899">LPARGARQALRRPGHQD</sequence>
<dbReference type="AlphaFoldDB" id="A0A0G4MS67"/>
<gene>
    <name evidence="1" type="ORF">BN1708_020193</name>
</gene>
<evidence type="ECO:0000313" key="2">
    <source>
        <dbReference type="Proteomes" id="UP000044602"/>
    </source>
</evidence>
<feature type="non-terminal residue" evidence="1">
    <location>
        <position position="1"/>
    </location>
</feature>
<name>A0A0G4MS67_VERLO</name>
<proteinExistence type="predicted"/>
<evidence type="ECO:0000313" key="1">
    <source>
        <dbReference type="EMBL" id="CRK37081.1"/>
    </source>
</evidence>
<reference evidence="1 2" key="1">
    <citation type="submission" date="2015-05" db="EMBL/GenBank/DDBJ databases">
        <authorList>
            <person name="Wang D.B."/>
            <person name="Wang M."/>
        </authorList>
    </citation>
    <scope>NUCLEOTIDE SEQUENCE [LARGE SCALE GENOMIC DNA]</scope>
    <source>
        <strain evidence="1">VL1</strain>
    </source>
</reference>
<dbReference type="EMBL" id="CVQH01024551">
    <property type="protein sequence ID" value="CRK37081.1"/>
    <property type="molecule type" value="Genomic_DNA"/>
</dbReference>
<dbReference type="Proteomes" id="UP000044602">
    <property type="component" value="Unassembled WGS sequence"/>
</dbReference>
<accession>A0A0G4MS67</accession>
<keyword evidence="2" id="KW-1185">Reference proteome</keyword>